<dbReference type="PROSITE" id="PS00409">
    <property type="entry name" value="PROKAR_NTER_METHYL"/>
    <property type="match status" value="1"/>
</dbReference>
<dbReference type="Pfam" id="PF12019">
    <property type="entry name" value="GspH"/>
    <property type="match status" value="1"/>
</dbReference>
<dbReference type="GO" id="GO:0005886">
    <property type="term" value="C:plasma membrane"/>
    <property type="evidence" value="ECO:0007669"/>
    <property type="project" value="UniProtKB-SubCell"/>
</dbReference>
<evidence type="ECO:0000256" key="8">
    <source>
        <dbReference type="ARBA" id="ARBA00023136"/>
    </source>
</evidence>
<feature type="domain" description="General secretion pathway GspH" evidence="12">
    <location>
        <begin position="44"/>
        <end position="138"/>
    </location>
</feature>
<dbReference type="NCBIfam" id="TIGR02532">
    <property type="entry name" value="IV_pilin_GFxxxE"/>
    <property type="match status" value="1"/>
</dbReference>
<protein>
    <recommendedName>
        <fullName evidence="2">Type II secretion system protein H</fullName>
    </recommendedName>
    <alternativeName>
        <fullName evidence="10">General secretion pathway protein H</fullName>
    </alternativeName>
</protein>
<keyword evidence="8 11" id="KW-0472">Membrane</keyword>
<accession>A0A4V3USJ6</accession>
<evidence type="ECO:0000256" key="10">
    <source>
        <dbReference type="ARBA" id="ARBA00030775"/>
    </source>
</evidence>
<dbReference type="EMBL" id="MWQO01000069">
    <property type="protein sequence ID" value="THD07001.1"/>
    <property type="molecule type" value="Genomic_DNA"/>
</dbReference>
<evidence type="ECO:0000256" key="4">
    <source>
        <dbReference type="ARBA" id="ARBA00022481"/>
    </source>
</evidence>
<dbReference type="InterPro" id="IPR045584">
    <property type="entry name" value="Pilin-like"/>
</dbReference>
<keyword evidence="7 11" id="KW-1133">Transmembrane helix</keyword>
<dbReference type="GO" id="GO:0015628">
    <property type="term" value="P:protein secretion by the type II secretion system"/>
    <property type="evidence" value="ECO:0007669"/>
    <property type="project" value="InterPro"/>
</dbReference>
<dbReference type="Pfam" id="PF07963">
    <property type="entry name" value="N_methyl"/>
    <property type="match status" value="1"/>
</dbReference>
<comment type="caution">
    <text evidence="13">The sequence shown here is derived from an EMBL/GenBank/DDBJ whole genome shotgun (WGS) entry which is preliminary data.</text>
</comment>
<dbReference type="GO" id="GO:0015627">
    <property type="term" value="C:type II protein secretion system complex"/>
    <property type="evidence" value="ECO:0007669"/>
    <property type="project" value="InterPro"/>
</dbReference>
<gene>
    <name evidence="13" type="ORF">B1806_15570</name>
</gene>
<evidence type="ECO:0000256" key="5">
    <source>
        <dbReference type="ARBA" id="ARBA00022519"/>
    </source>
</evidence>
<name>A0A4V3USJ6_9GAMM</name>
<evidence type="ECO:0000256" key="2">
    <source>
        <dbReference type="ARBA" id="ARBA00021549"/>
    </source>
</evidence>
<dbReference type="STRING" id="993689.GCA_002077135_00138"/>
<dbReference type="Proteomes" id="UP000307749">
    <property type="component" value="Unassembled WGS sequence"/>
</dbReference>
<dbReference type="Gene3D" id="3.30.700.10">
    <property type="entry name" value="Glycoprotein, Type 4 Pilin"/>
    <property type="match status" value="1"/>
</dbReference>
<evidence type="ECO:0000313" key="14">
    <source>
        <dbReference type="Proteomes" id="UP000307749"/>
    </source>
</evidence>
<sequence>MGRVRQHGFTLIELMAVIVLLGIALAVGGMALGGSLRRNALPTAAHDLAAALQWTRAQAMAQRHSEALELDLAHPGYQAPGLPHASLPTGTALQVTTALHEQVTASTAGIRFFPNGTSTGGQVLLARGHQRWAVEIAWLTGQVRVHALPTH</sequence>
<keyword evidence="3" id="KW-1003">Cell membrane</keyword>
<evidence type="ECO:0000256" key="7">
    <source>
        <dbReference type="ARBA" id="ARBA00022989"/>
    </source>
</evidence>
<dbReference type="SUPFAM" id="SSF54523">
    <property type="entry name" value="Pili subunits"/>
    <property type="match status" value="1"/>
</dbReference>
<feature type="transmembrane region" description="Helical" evidence="11">
    <location>
        <begin position="12"/>
        <end position="32"/>
    </location>
</feature>
<keyword evidence="4" id="KW-0488">Methylation</keyword>
<comment type="subcellular location">
    <subcellularLocation>
        <location evidence="1">Cell inner membrane</location>
        <topology evidence="1">Single-pass membrane protein</topology>
    </subcellularLocation>
</comment>
<comment type="similarity">
    <text evidence="9">Belongs to the GSP H family.</text>
</comment>
<reference evidence="13 14" key="1">
    <citation type="submission" date="2017-02" db="EMBL/GenBank/DDBJ databases">
        <title>Whole genome sequencing of Metallibacterium scheffleri DSM 24874 (T).</title>
        <authorList>
            <person name="Kumar S."/>
            <person name="Patil P."/>
            <person name="Patil P.B."/>
        </authorList>
    </citation>
    <scope>NUCLEOTIDE SEQUENCE [LARGE SCALE GENOMIC DNA]</scope>
    <source>
        <strain evidence="13 14">DSM 24874</strain>
    </source>
</reference>
<dbReference type="InterPro" id="IPR022346">
    <property type="entry name" value="T2SS_GspH"/>
</dbReference>
<organism evidence="13 14">
    <name type="scientific">Metallibacterium scheffleri</name>
    <dbReference type="NCBI Taxonomy" id="993689"/>
    <lineage>
        <taxon>Bacteria</taxon>
        <taxon>Pseudomonadati</taxon>
        <taxon>Pseudomonadota</taxon>
        <taxon>Gammaproteobacteria</taxon>
        <taxon>Lysobacterales</taxon>
        <taxon>Rhodanobacteraceae</taxon>
        <taxon>Metallibacterium</taxon>
    </lineage>
</organism>
<keyword evidence="5" id="KW-0997">Cell inner membrane</keyword>
<dbReference type="AlphaFoldDB" id="A0A4V3USJ6"/>
<dbReference type="InterPro" id="IPR012902">
    <property type="entry name" value="N_methyl_site"/>
</dbReference>
<evidence type="ECO:0000256" key="6">
    <source>
        <dbReference type="ARBA" id="ARBA00022692"/>
    </source>
</evidence>
<evidence type="ECO:0000256" key="3">
    <source>
        <dbReference type="ARBA" id="ARBA00022475"/>
    </source>
</evidence>
<evidence type="ECO:0000256" key="11">
    <source>
        <dbReference type="SAM" id="Phobius"/>
    </source>
</evidence>
<keyword evidence="14" id="KW-1185">Reference proteome</keyword>
<evidence type="ECO:0000259" key="12">
    <source>
        <dbReference type="Pfam" id="PF12019"/>
    </source>
</evidence>
<evidence type="ECO:0000256" key="1">
    <source>
        <dbReference type="ARBA" id="ARBA00004377"/>
    </source>
</evidence>
<evidence type="ECO:0000256" key="9">
    <source>
        <dbReference type="ARBA" id="ARBA00025772"/>
    </source>
</evidence>
<proteinExistence type="inferred from homology"/>
<evidence type="ECO:0000313" key="13">
    <source>
        <dbReference type="EMBL" id="THD07001.1"/>
    </source>
</evidence>
<keyword evidence="6 11" id="KW-0812">Transmembrane</keyword>